<dbReference type="OrthoDB" id="153872at2759"/>
<dbReference type="InterPro" id="IPR010402">
    <property type="entry name" value="CCT_domain"/>
</dbReference>
<dbReference type="GO" id="GO:0005634">
    <property type="term" value="C:nucleus"/>
    <property type="evidence" value="ECO:0007669"/>
    <property type="project" value="UniProtKB-SubCell"/>
</dbReference>
<dbReference type="PROSITE" id="PS51017">
    <property type="entry name" value="CCT"/>
    <property type="match status" value="1"/>
</dbReference>
<gene>
    <name evidence="5" type="ORF">ZIOFF_000632</name>
</gene>
<comment type="subcellular location">
    <subcellularLocation>
        <location evidence="1 3">Nucleus</location>
    </subcellularLocation>
</comment>
<keyword evidence="2 3" id="KW-0539">Nucleus</keyword>
<evidence type="ECO:0000256" key="1">
    <source>
        <dbReference type="ARBA" id="ARBA00004123"/>
    </source>
</evidence>
<dbReference type="Proteomes" id="UP000734854">
    <property type="component" value="Unassembled WGS sequence"/>
</dbReference>
<evidence type="ECO:0000259" key="4">
    <source>
        <dbReference type="PROSITE" id="PS51017"/>
    </source>
</evidence>
<keyword evidence="6" id="KW-1185">Reference proteome</keyword>
<dbReference type="PANTHER" id="PTHR31319:SF77">
    <property type="entry name" value="ZINC FINGER PROTEIN CONSTANS-LIKE 4"/>
    <property type="match status" value="1"/>
</dbReference>
<protein>
    <recommendedName>
        <fullName evidence="4">CCT domain-containing protein</fullName>
    </recommendedName>
</protein>
<evidence type="ECO:0000256" key="2">
    <source>
        <dbReference type="ARBA" id="ARBA00023242"/>
    </source>
</evidence>
<evidence type="ECO:0000313" key="5">
    <source>
        <dbReference type="EMBL" id="KAG6535610.1"/>
    </source>
</evidence>
<organism evidence="5 6">
    <name type="scientific">Zingiber officinale</name>
    <name type="common">Ginger</name>
    <name type="synonym">Amomum zingiber</name>
    <dbReference type="NCBI Taxonomy" id="94328"/>
    <lineage>
        <taxon>Eukaryota</taxon>
        <taxon>Viridiplantae</taxon>
        <taxon>Streptophyta</taxon>
        <taxon>Embryophyta</taxon>
        <taxon>Tracheophyta</taxon>
        <taxon>Spermatophyta</taxon>
        <taxon>Magnoliopsida</taxon>
        <taxon>Liliopsida</taxon>
        <taxon>Zingiberales</taxon>
        <taxon>Zingiberaceae</taxon>
        <taxon>Zingiber</taxon>
    </lineage>
</organism>
<evidence type="ECO:0000313" key="6">
    <source>
        <dbReference type="Proteomes" id="UP000734854"/>
    </source>
</evidence>
<reference evidence="5 6" key="1">
    <citation type="submission" date="2020-08" db="EMBL/GenBank/DDBJ databases">
        <title>Plant Genome Project.</title>
        <authorList>
            <person name="Zhang R.-G."/>
        </authorList>
    </citation>
    <scope>NUCLEOTIDE SEQUENCE [LARGE SCALE GENOMIC DNA]</scope>
    <source>
        <tissue evidence="5">Rhizome</tissue>
    </source>
</reference>
<accession>A0A8J5IIA7</accession>
<dbReference type="AlphaFoldDB" id="A0A8J5IIA7"/>
<dbReference type="Pfam" id="PF06203">
    <property type="entry name" value="CCT"/>
    <property type="match status" value="1"/>
</dbReference>
<evidence type="ECO:0000256" key="3">
    <source>
        <dbReference type="PROSITE-ProRule" id="PRU00357"/>
    </source>
</evidence>
<proteinExistence type="predicted"/>
<comment type="caution">
    <text evidence="5">The sequence shown here is derived from an EMBL/GenBank/DDBJ whole genome shotgun (WGS) entry which is preliminary data.</text>
</comment>
<name>A0A8J5IIA7_ZINOF</name>
<dbReference type="PANTHER" id="PTHR31319">
    <property type="entry name" value="ZINC FINGER PROTEIN CONSTANS-LIKE 4"/>
    <property type="match status" value="1"/>
</dbReference>
<feature type="domain" description="CCT" evidence="4">
    <location>
        <begin position="145"/>
        <end position="187"/>
    </location>
</feature>
<dbReference type="GO" id="GO:0003700">
    <property type="term" value="F:DNA-binding transcription factor activity"/>
    <property type="evidence" value="ECO:0007669"/>
    <property type="project" value="TreeGrafter"/>
</dbReference>
<dbReference type="EMBL" id="JACMSC010000001">
    <property type="protein sequence ID" value="KAG6535610.1"/>
    <property type="molecule type" value="Genomic_DNA"/>
</dbReference>
<dbReference type="InterPro" id="IPR045281">
    <property type="entry name" value="CONSTANS-like"/>
</dbReference>
<sequence>MFPASYPPAGYRHFGQPSTMVAAGGAACEADYSFADGYSCGQPNRQLAAETIEVEAPPPPPPRFASELLQLGALCYPDGTACGVGEFVGPADVAKDHPKQDDGFLFCELEQAVSQVISGDTAAVAMEDCSSSKDKVGLRLSPEERKEKIHRYMEKRNKRNFTKTIKYACRKTLADTRPRVRGRFAKLDERGEETKSSISNHDFHKVAVKEEEMLDSDILELISGVNSFAYNWALESWI</sequence>
<dbReference type="GO" id="GO:0009909">
    <property type="term" value="P:regulation of flower development"/>
    <property type="evidence" value="ECO:0007669"/>
    <property type="project" value="InterPro"/>
</dbReference>